<sequence length="145" mass="15677">MFGRESMRLPFTIGRQIAFFAAVGLLATAVHYAAALLLTRFLPLTLANPCGFAVALMVSYFGHARLTFSAVAGQGRHVRRFPKFILVALGGFIINQSIVFALSRTVLPNWLVLGIAIAVVPVATFIASKFWVFAVSQKDGETGDC</sequence>
<evidence type="ECO:0000256" key="6">
    <source>
        <dbReference type="SAM" id="Phobius"/>
    </source>
</evidence>
<dbReference type="InterPro" id="IPR051401">
    <property type="entry name" value="GtrA_CellWall_Glycosyl"/>
</dbReference>
<evidence type="ECO:0000256" key="5">
    <source>
        <dbReference type="ARBA" id="ARBA00023136"/>
    </source>
</evidence>
<evidence type="ECO:0000313" key="8">
    <source>
        <dbReference type="EMBL" id="MDO1585587.1"/>
    </source>
</evidence>
<evidence type="ECO:0000313" key="9">
    <source>
        <dbReference type="Proteomes" id="UP001169006"/>
    </source>
</evidence>
<proteinExistence type="inferred from homology"/>
<evidence type="ECO:0000256" key="2">
    <source>
        <dbReference type="ARBA" id="ARBA00009399"/>
    </source>
</evidence>
<dbReference type="RefSeq" id="WP_302079854.1">
    <property type="nucleotide sequence ID" value="NZ_JAUKWQ010000017.1"/>
</dbReference>
<feature type="transmembrane region" description="Helical" evidence="6">
    <location>
        <begin position="51"/>
        <end position="72"/>
    </location>
</feature>
<keyword evidence="4 6" id="KW-1133">Transmembrane helix</keyword>
<feature type="transmembrane region" description="Helical" evidence="6">
    <location>
        <begin position="84"/>
        <end position="104"/>
    </location>
</feature>
<feature type="domain" description="GtrA/DPMS transmembrane" evidence="7">
    <location>
        <begin position="20"/>
        <end position="133"/>
    </location>
</feature>
<reference evidence="8" key="1">
    <citation type="journal article" date="2015" name="Int. J. Syst. Evol. Microbiol.">
        <title>Rhizobium oryzicola sp. nov., potential plant-growth-promoting endophytic bacteria isolated from rice roots.</title>
        <authorList>
            <person name="Zhang X.X."/>
            <person name="Gao J.S."/>
            <person name="Cao Y.H."/>
            <person name="Sheirdil R.A."/>
            <person name="Wang X.C."/>
            <person name="Zhang L."/>
        </authorList>
    </citation>
    <scope>NUCLEOTIDE SEQUENCE</scope>
    <source>
        <strain evidence="8">05753</strain>
    </source>
</reference>
<keyword evidence="9" id="KW-1185">Reference proteome</keyword>
<evidence type="ECO:0000256" key="4">
    <source>
        <dbReference type="ARBA" id="ARBA00022989"/>
    </source>
</evidence>
<dbReference type="InterPro" id="IPR007267">
    <property type="entry name" value="GtrA_DPMS_TM"/>
</dbReference>
<comment type="subcellular location">
    <subcellularLocation>
        <location evidence="1">Membrane</location>
        <topology evidence="1">Multi-pass membrane protein</topology>
    </subcellularLocation>
</comment>
<reference evidence="8" key="2">
    <citation type="submission" date="2023-07" db="EMBL/GenBank/DDBJ databases">
        <authorList>
            <person name="Sun H."/>
        </authorList>
    </citation>
    <scope>NUCLEOTIDE SEQUENCE</scope>
    <source>
        <strain evidence="8">05753</strain>
    </source>
</reference>
<evidence type="ECO:0000256" key="3">
    <source>
        <dbReference type="ARBA" id="ARBA00022692"/>
    </source>
</evidence>
<comment type="similarity">
    <text evidence="2">Belongs to the GtrA family.</text>
</comment>
<keyword evidence="3 6" id="KW-0812">Transmembrane</keyword>
<accession>A0ABT8T4D2</accession>
<dbReference type="PANTHER" id="PTHR38459:SF1">
    <property type="entry name" value="PROPHAGE BACTOPRENOL-LINKED GLUCOSE TRANSLOCASE HOMOLOG"/>
    <property type="match status" value="1"/>
</dbReference>
<organism evidence="8 9">
    <name type="scientific">Rhizobium oryzicola</name>
    <dbReference type="NCBI Taxonomy" id="1232668"/>
    <lineage>
        <taxon>Bacteria</taxon>
        <taxon>Pseudomonadati</taxon>
        <taxon>Pseudomonadota</taxon>
        <taxon>Alphaproteobacteria</taxon>
        <taxon>Hyphomicrobiales</taxon>
        <taxon>Rhizobiaceae</taxon>
        <taxon>Rhizobium/Agrobacterium group</taxon>
        <taxon>Rhizobium</taxon>
    </lineage>
</organism>
<gene>
    <name evidence="8" type="ORF">Q2T52_26160</name>
</gene>
<dbReference type="EMBL" id="JAUKWQ010000017">
    <property type="protein sequence ID" value="MDO1585587.1"/>
    <property type="molecule type" value="Genomic_DNA"/>
</dbReference>
<dbReference type="Proteomes" id="UP001169006">
    <property type="component" value="Unassembled WGS sequence"/>
</dbReference>
<keyword evidence="5 6" id="KW-0472">Membrane</keyword>
<dbReference type="PANTHER" id="PTHR38459">
    <property type="entry name" value="PROPHAGE BACTOPRENOL-LINKED GLUCOSE TRANSLOCASE HOMOLOG"/>
    <property type="match status" value="1"/>
</dbReference>
<dbReference type="Pfam" id="PF04138">
    <property type="entry name" value="GtrA_DPMS_TM"/>
    <property type="match status" value="1"/>
</dbReference>
<name>A0ABT8T4D2_9HYPH</name>
<feature type="transmembrane region" description="Helical" evidence="6">
    <location>
        <begin position="110"/>
        <end position="132"/>
    </location>
</feature>
<evidence type="ECO:0000259" key="7">
    <source>
        <dbReference type="Pfam" id="PF04138"/>
    </source>
</evidence>
<comment type="caution">
    <text evidence="8">The sequence shown here is derived from an EMBL/GenBank/DDBJ whole genome shotgun (WGS) entry which is preliminary data.</text>
</comment>
<protein>
    <submittedName>
        <fullName evidence="8">GtrA family protein</fullName>
    </submittedName>
</protein>
<evidence type="ECO:0000256" key="1">
    <source>
        <dbReference type="ARBA" id="ARBA00004141"/>
    </source>
</evidence>